<gene>
    <name evidence="2" type="ORF">CGOC_LOCUS6550</name>
</gene>
<evidence type="ECO:0000313" key="3">
    <source>
        <dbReference type="Proteomes" id="UP000271889"/>
    </source>
</evidence>
<sequence length="187" mass="21061">MFKAITQCECGCTACYHDNSLQYNFLVEQNRVKCDKLWHFSEKCAPALQPSIGSIYLIPREECFGKPEKPNESNSPVIENVIPSEEKSFGGEGLHLKPPRDPFPPIPVEILPIVPDCPIGEKARVQVIDGVEYPDATRLPLLCRSAQYDRHSSKCFLYPDAVNPNGYLEYKPNIDVLYTEKICISGQ</sequence>
<dbReference type="SUPFAM" id="SSF57414">
    <property type="entry name" value="Hairpin loop containing domain-like"/>
    <property type="match status" value="1"/>
</dbReference>
<organism evidence="2 3">
    <name type="scientific">Cylicostephanus goldi</name>
    <name type="common">Nematode worm</name>
    <dbReference type="NCBI Taxonomy" id="71465"/>
    <lineage>
        <taxon>Eukaryota</taxon>
        <taxon>Metazoa</taxon>
        <taxon>Ecdysozoa</taxon>
        <taxon>Nematoda</taxon>
        <taxon>Chromadorea</taxon>
        <taxon>Rhabditida</taxon>
        <taxon>Rhabditina</taxon>
        <taxon>Rhabditomorpha</taxon>
        <taxon>Strongyloidea</taxon>
        <taxon>Strongylidae</taxon>
        <taxon>Cylicostephanus</taxon>
    </lineage>
</organism>
<feature type="domain" description="Apple" evidence="1">
    <location>
        <begin position="143"/>
        <end position="183"/>
    </location>
</feature>
<dbReference type="AlphaFoldDB" id="A0A3P6SC65"/>
<dbReference type="Proteomes" id="UP000271889">
    <property type="component" value="Unassembled WGS sequence"/>
</dbReference>
<keyword evidence="3" id="KW-1185">Reference proteome</keyword>
<dbReference type="Pfam" id="PF00024">
    <property type="entry name" value="PAN_1"/>
    <property type="match status" value="1"/>
</dbReference>
<protein>
    <recommendedName>
        <fullName evidence="1">Apple domain-containing protein</fullName>
    </recommendedName>
</protein>
<reference evidence="2 3" key="1">
    <citation type="submission" date="2018-11" db="EMBL/GenBank/DDBJ databases">
        <authorList>
            <consortium name="Pathogen Informatics"/>
        </authorList>
    </citation>
    <scope>NUCLEOTIDE SEQUENCE [LARGE SCALE GENOMIC DNA]</scope>
</reference>
<evidence type="ECO:0000313" key="2">
    <source>
        <dbReference type="EMBL" id="VDK69767.1"/>
    </source>
</evidence>
<proteinExistence type="predicted"/>
<dbReference type="OrthoDB" id="5872041at2759"/>
<name>A0A3P6SC65_CYLGO</name>
<evidence type="ECO:0000259" key="1">
    <source>
        <dbReference type="Pfam" id="PF00024"/>
    </source>
</evidence>
<dbReference type="InterPro" id="IPR003609">
    <property type="entry name" value="Pan_app"/>
</dbReference>
<dbReference type="EMBL" id="UYRV01021538">
    <property type="protein sequence ID" value="VDK69767.1"/>
    <property type="molecule type" value="Genomic_DNA"/>
</dbReference>
<accession>A0A3P6SC65</accession>